<evidence type="ECO:0000259" key="3">
    <source>
        <dbReference type="Pfam" id="PF00239"/>
    </source>
</evidence>
<dbReference type="PANTHER" id="PTHR30461">
    <property type="entry name" value="DNA-INVERTASE FROM LAMBDOID PROPHAGE"/>
    <property type="match status" value="1"/>
</dbReference>
<evidence type="ECO:0000259" key="5">
    <source>
        <dbReference type="Pfam" id="PF13408"/>
    </source>
</evidence>
<dbReference type="Gene3D" id="3.90.1750.20">
    <property type="entry name" value="Putative Large Serine Recombinase, Chain B, Domain 2"/>
    <property type="match status" value="1"/>
</dbReference>
<dbReference type="InterPro" id="IPR025161">
    <property type="entry name" value="IS402-like_dom"/>
</dbReference>
<dbReference type="Gene3D" id="3.40.50.1390">
    <property type="entry name" value="Resolvase, N-terminal catalytic domain"/>
    <property type="match status" value="1"/>
</dbReference>
<evidence type="ECO:0000313" key="7">
    <source>
        <dbReference type="Proteomes" id="UP001571476"/>
    </source>
</evidence>
<dbReference type="InterPro" id="IPR036162">
    <property type="entry name" value="Resolvase-like_N_sf"/>
</dbReference>
<dbReference type="InterPro" id="IPR006119">
    <property type="entry name" value="Resolv_N"/>
</dbReference>
<evidence type="ECO:0000313" key="6">
    <source>
        <dbReference type="EMBL" id="MFA3835953.1"/>
    </source>
</evidence>
<dbReference type="InterPro" id="IPR038109">
    <property type="entry name" value="DNA_bind_recomb_sf"/>
</dbReference>
<reference evidence="6 7" key="1">
    <citation type="submission" date="2024-08" db="EMBL/GenBank/DDBJ databases">
        <title>Genome sequence of Streptomyces aureus CACIA-1.46HGO.</title>
        <authorList>
            <person name="Evangelista-Martinez Z."/>
        </authorList>
    </citation>
    <scope>NUCLEOTIDE SEQUENCE [LARGE SCALE GENOMIC DNA]</scope>
    <source>
        <strain evidence="6 7">CACIA-1.46HGO</strain>
    </source>
</reference>
<dbReference type="Proteomes" id="UP001571476">
    <property type="component" value="Unassembled WGS sequence"/>
</dbReference>
<accession>A0ABV4SC81</accession>
<feature type="domain" description="Insertion element IS402-like" evidence="4">
    <location>
        <begin position="492"/>
        <end position="558"/>
    </location>
</feature>
<feature type="domain" description="Recombinase zinc beta ribbon" evidence="5">
    <location>
        <begin position="266"/>
        <end position="322"/>
    </location>
</feature>
<evidence type="ECO:0000259" key="4">
    <source>
        <dbReference type="Pfam" id="PF13340"/>
    </source>
</evidence>
<sequence length="597" mass="66826">MSGTLEAAKRDELPRLMKDARRNPRAFDVVVVNEERAIGRRNRAFWPWVWELQDLGIFVAIVNGEYDNSTEEGESRMRKAADVAHDELKLIRDRTQGGVQEKASDGGYAGGRPRYGYRIENKGRKRESRLVLDLCDCPAACSVLHEAVVLRRARSLVIECQGDWSKAALRLNAEGSFGRDGKPWSKDNLRNKLTNDDFLEGLQVWRNPKNRKTGTRHGVTVGAGGRSPFGETVVIELPPVFTPQEVKELRQFLQQRGPVAGARQYPLSGRLTSQCGRQYFGGGGKKRQYRCAGKTPEYAGAKRCSCPVLDAKLVENEVWARVCDMVGDTEQLKHLAAHQLEKHAGEQVDYGRRIEEFHQQIEDSEAAIAVATAAAARQAARRGLAGKAAEQAIDRTLTPLNGELAETERLLAETIAWKHEAEATTQRDQDICALAEMTRAQRENVLPGQQPLYLKVLSVKATVLRVPPPRAPGRPCALVSWFWENKRLVPELTDAAWAKVQHLMGTHWALDPRQILGALLHKARTGSNWADLYEAFDSRSLRTYWTRWQASGLWESVMKNLADEPGMAAFKAPPRIPELHIEGDIKLRVALDTKATE</sequence>
<dbReference type="InterPro" id="IPR025827">
    <property type="entry name" value="Zn_ribbon_recom_dom"/>
</dbReference>
<gene>
    <name evidence="6" type="ORF">ACEG43_07155</name>
</gene>
<evidence type="ECO:0000256" key="2">
    <source>
        <dbReference type="ARBA" id="ARBA00023172"/>
    </source>
</evidence>
<organism evidence="6 7">
    <name type="scientific">Streptomyces aureus</name>
    <dbReference type="NCBI Taxonomy" id="193461"/>
    <lineage>
        <taxon>Bacteria</taxon>
        <taxon>Bacillati</taxon>
        <taxon>Actinomycetota</taxon>
        <taxon>Actinomycetes</taxon>
        <taxon>Kitasatosporales</taxon>
        <taxon>Streptomycetaceae</taxon>
        <taxon>Streptomyces</taxon>
    </lineage>
</organism>
<protein>
    <submittedName>
        <fullName evidence="6">Recombinase family protein</fullName>
    </submittedName>
</protein>
<dbReference type="InterPro" id="IPR050639">
    <property type="entry name" value="SSR_resolvase"/>
</dbReference>
<dbReference type="Pfam" id="PF00239">
    <property type="entry name" value="Resolvase"/>
    <property type="match status" value="1"/>
</dbReference>
<dbReference type="Pfam" id="PF13340">
    <property type="entry name" value="DUF4096"/>
    <property type="match status" value="1"/>
</dbReference>
<keyword evidence="7" id="KW-1185">Reference proteome</keyword>
<comment type="caution">
    <text evidence="6">The sequence shown here is derived from an EMBL/GenBank/DDBJ whole genome shotgun (WGS) entry which is preliminary data.</text>
</comment>
<evidence type="ECO:0000256" key="1">
    <source>
        <dbReference type="ARBA" id="ARBA00023125"/>
    </source>
</evidence>
<dbReference type="EMBL" id="JBGOSP010000003">
    <property type="protein sequence ID" value="MFA3835953.1"/>
    <property type="molecule type" value="Genomic_DNA"/>
</dbReference>
<keyword evidence="1" id="KW-0238">DNA-binding</keyword>
<dbReference type="PANTHER" id="PTHR30461:SF2">
    <property type="entry name" value="SERINE RECOMBINASE PINE-RELATED"/>
    <property type="match status" value="1"/>
</dbReference>
<dbReference type="RefSeq" id="WP_372561876.1">
    <property type="nucleotide sequence ID" value="NZ_JBGOSP010000003.1"/>
</dbReference>
<dbReference type="Pfam" id="PF13408">
    <property type="entry name" value="Zn_ribbon_recom"/>
    <property type="match status" value="1"/>
</dbReference>
<dbReference type="SUPFAM" id="SSF53041">
    <property type="entry name" value="Resolvase-like"/>
    <property type="match status" value="1"/>
</dbReference>
<proteinExistence type="predicted"/>
<keyword evidence="2" id="KW-0233">DNA recombination</keyword>
<name>A0ABV4SC81_9ACTN</name>
<feature type="domain" description="Resolvase/invertase-type recombinase catalytic" evidence="3">
    <location>
        <begin position="2"/>
        <end position="107"/>
    </location>
</feature>